<keyword evidence="11" id="KW-1185">Reference proteome</keyword>
<keyword evidence="6" id="KW-1015">Disulfide bond</keyword>
<feature type="transmembrane region" description="Helical" evidence="8">
    <location>
        <begin position="66"/>
        <end position="87"/>
    </location>
</feature>
<dbReference type="OrthoDB" id="1937916at2759"/>
<reference evidence="9" key="3">
    <citation type="submission" date="2018-07" db="EMBL/GenBank/DDBJ databases">
        <title>WGS assembly of Glycine max.</title>
        <authorList>
            <person name="Schmutz J."/>
            <person name="Cannon S."/>
            <person name="Schlueter J."/>
            <person name="Ma J."/>
            <person name="Mitros T."/>
            <person name="Nelson W."/>
            <person name="Hyten D."/>
            <person name="Song Q."/>
            <person name="Thelen J."/>
            <person name="Cheng J."/>
            <person name="Xu D."/>
            <person name="Hellsten U."/>
            <person name="May G."/>
            <person name="Yu Y."/>
            <person name="Sakurai T."/>
            <person name="Umezawa T."/>
            <person name="Bhattacharyya M."/>
            <person name="Sandhu D."/>
            <person name="Valliyodan B."/>
            <person name="Lindquist E."/>
            <person name="Peto M."/>
            <person name="Grant D."/>
            <person name="Shu S."/>
            <person name="Goodstein D."/>
            <person name="Barry K."/>
            <person name="Futrell-Griggs M."/>
            <person name="Abernathy B."/>
            <person name="Du J."/>
            <person name="Tian Z."/>
            <person name="Zhu L."/>
            <person name="Gill N."/>
            <person name="Joshi T."/>
            <person name="Libault M."/>
            <person name="Sethuraman A."/>
            <person name="Zhang X."/>
            <person name="Shinozaki K."/>
            <person name="Nguyen H."/>
            <person name="Wing R."/>
            <person name="Cregan P."/>
            <person name="Specht J."/>
            <person name="Grimwood J."/>
            <person name="Rokhsar D."/>
            <person name="Stacey G."/>
            <person name="Shoemaker R."/>
            <person name="Jackson S."/>
        </authorList>
    </citation>
    <scope>NUCLEOTIDE SEQUENCE</scope>
    <source>
        <tissue evidence="9">Callus</tissue>
    </source>
</reference>
<dbReference type="GeneID" id="100815621"/>
<keyword evidence="5 7" id="KW-0732">Signal</keyword>
<dbReference type="PANTHER" id="PTHR33109">
    <property type="entry name" value="EPIDERMAL PATTERNING FACTOR-LIKE PROTEIN 4"/>
    <property type="match status" value="1"/>
</dbReference>
<evidence type="ECO:0000256" key="6">
    <source>
        <dbReference type="ARBA" id="ARBA00023157"/>
    </source>
</evidence>
<protein>
    <recommendedName>
        <fullName evidence="7">Epidermal patterning factor-like protein</fullName>
    </recommendedName>
</protein>
<dbReference type="OMA" id="WPFLITI"/>
<keyword evidence="8" id="KW-0812">Transmembrane</keyword>
<dbReference type="AlphaFoldDB" id="A0A0R0GFH2"/>
<organism evidence="9">
    <name type="scientific">Glycine max</name>
    <name type="common">Soybean</name>
    <name type="synonym">Glycine hispida</name>
    <dbReference type="NCBI Taxonomy" id="3847"/>
    <lineage>
        <taxon>Eukaryota</taxon>
        <taxon>Viridiplantae</taxon>
        <taxon>Streptophyta</taxon>
        <taxon>Embryophyta</taxon>
        <taxon>Tracheophyta</taxon>
        <taxon>Spermatophyta</taxon>
        <taxon>Magnoliopsida</taxon>
        <taxon>eudicotyledons</taxon>
        <taxon>Gunneridae</taxon>
        <taxon>Pentapetalae</taxon>
        <taxon>rosids</taxon>
        <taxon>fabids</taxon>
        <taxon>Fabales</taxon>
        <taxon>Fabaceae</taxon>
        <taxon>Papilionoideae</taxon>
        <taxon>50 kb inversion clade</taxon>
        <taxon>NPAAA clade</taxon>
        <taxon>indigoferoid/millettioid clade</taxon>
        <taxon>Phaseoleae</taxon>
        <taxon>Glycine</taxon>
        <taxon>Glycine subgen. Soja</taxon>
    </lineage>
</organism>
<reference evidence="9 10" key="1">
    <citation type="journal article" date="2010" name="Nature">
        <title>Genome sequence of the palaeopolyploid soybean.</title>
        <authorList>
            <person name="Schmutz J."/>
            <person name="Cannon S.B."/>
            <person name="Schlueter J."/>
            <person name="Ma J."/>
            <person name="Mitros T."/>
            <person name="Nelson W."/>
            <person name="Hyten D.L."/>
            <person name="Song Q."/>
            <person name="Thelen J.J."/>
            <person name="Cheng J."/>
            <person name="Xu D."/>
            <person name="Hellsten U."/>
            <person name="May G.D."/>
            <person name="Yu Y."/>
            <person name="Sakurai T."/>
            <person name="Umezawa T."/>
            <person name="Bhattacharyya M.K."/>
            <person name="Sandhu D."/>
            <person name="Valliyodan B."/>
            <person name="Lindquist E."/>
            <person name="Peto M."/>
            <person name="Grant D."/>
            <person name="Shu S."/>
            <person name="Goodstein D."/>
            <person name="Barry K."/>
            <person name="Futrell-Griggs M."/>
            <person name="Abernathy B."/>
            <person name="Du J."/>
            <person name="Tian Z."/>
            <person name="Zhu L."/>
            <person name="Gill N."/>
            <person name="Joshi T."/>
            <person name="Libault M."/>
            <person name="Sethuraman A."/>
            <person name="Zhang X.-C."/>
            <person name="Shinozaki K."/>
            <person name="Nguyen H.T."/>
            <person name="Wing R.A."/>
            <person name="Cregan P."/>
            <person name="Specht J."/>
            <person name="Grimwood J."/>
            <person name="Rokhsar D."/>
            <person name="Stacey G."/>
            <person name="Shoemaker R.C."/>
            <person name="Jackson S.A."/>
        </authorList>
    </citation>
    <scope>NUCLEOTIDE SEQUENCE [LARGE SCALE GENOMIC DNA]</scope>
    <source>
        <strain evidence="10">cv. Williams 82</strain>
        <tissue evidence="9">Callus</tissue>
    </source>
</reference>
<dbReference type="EnsemblPlants" id="KRH17164">
    <property type="protein sequence ID" value="KRH17164"/>
    <property type="gene ID" value="GLYMA_14G203100"/>
</dbReference>
<evidence type="ECO:0000256" key="8">
    <source>
        <dbReference type="SAM" id="Phobius"/>
    </source>
</evidence>
<dbReference type="KEGG" id="gmx:100815621"/>
<evidence type="ECO:0000256" key="7">
    <source>
        <dbReference type="RuleBase" id="RU367102"/>
    </source>
</evidence>
<dbReference type="GO" id="GO:0010052">
    <property type="term" value="P:guard cell differentiation"/>
    <property type="evidence" value="ECO:0000318"/>
    <property type="project" value="GO_Central"/>
</dbReference>
<comment type="subcellular location">
    <subcellularLocation>
        <location evidence="1 7">Secreted</location>
    </subcellularLocation>
</comment>
<reference evidence="10" key="2">
    <citation type="submission" date="2018-02" db="UniProtKB">
        <authorList>
            <consortium name="EnsemblPlants"/>
        </authorList>
    </citation>
    <scope>IDENTIFICATION</scope>
    <source>
        <strain evidence="10">Williams 82</strain>
    </source>
</reference>
<dbReference type="GO" id="GO:0005576">
    <property type="term" value="C:extracellular region"/>
    <property type="evidence" value="ECO:0007669"/>
    <property type="project" value="UniProtKB-SubCell"/>
</dbReference>
<gene>
    <name evidence="10" type="primary">LOC100815621</name>
    <name evidence="9" type="ORF">GLYMA_14G203100</name>
</gene>
<proteinExistence type="inferred from homology"/>
<feature type="signal peptide" evidence="7">
    <location>
        <begin position="1"/>
        <end position="28"/>
    </location>
</feature>
<name>A0A0R0GFH2_SOYBN</name>
<dbReference type="EMBL" id="CM000847">
    <property type="protein sequence ID" value="KRH17164.1"/>
    <property type="molecule type" value="Genomic_DNA"/>
</dbReference>
<keyword evidence="8" id="KW-0472">Membrane</keyword>
<comment type="similarity">
    <text evidence="2 7">Belongs to the plant cysteine rich small secretory peptide family. Epidermal patterning factor subfamily.</text>
</comment>
<dbReference type="ExpressionAtlas" id="A0A0R0GFH2">
    <property type="expression patterns" value="baseline and differential"/>
</dbReference>
<dbReference type="Proteomes" id="UP000008827">
    <property type="component" value="Chromosome 14"/>
</dbReference>
<evidence type="ECO:0000256" key="4">
    <source>
        <dbReference type="ARBA" id="ARBA00022525"/>
    </source>
</evidence>
<keyword evidence="4 7" id="KW-0964">Secreted</keyword>
<evidence type="ECO:0000313" key="9">
    <source>
        <dbReference type="EMBL" id="KRH17164.1"/>
    </source>
</evidence>
<feature type="chain" id="PRO_5014521329" description="Epidermal patterning factor-like protein" evidence="7">
    <location>
        <begin position="29"/>
        <end position="186"/>
    </location>
</feature>
<dbReference type="STRING" id="3847.A0A0R0GFH2"/>
<sequence length="186" mass="20696">MERASPVLQTLLLTQLQTLLFIGSKSESVSVCVSVLYLQPSQCCCFEGSFYLFMERKRTTPTSISFFFLLSICTLIFFSRTTSASAIPCLDTRCPMFAKAGRDFQELKEENGQGLVFGGKIEVSSMGWDRRLLGGPGSSPPRCTSKCGRCTPCRPVHVPVPPGMRVTAEYYPEAWRCKCGNKLYMP</sequence>
<comment type="function">
    <text evidence="7">Controls stomatal patterning.</text>
</comment>
<keyword evidence="8" id="KW-1133">Transmembrane helix</keyword>
<dbReference type="SMR" id="A0A0R0GFH2"/>
<evidence type="ECO:0000313" key="11">
    <source>
        <dbReference type="Proteomes" id="UP000008827"/>
    </source>
</evidence>
<dbReference type="Pfam" id="PF17181">
    <property type="entry name" value="EPF"/>
    <property type="match status" value="1"/>
</dbReference>
<dbReference type="PANTHER" id="PTHR33109:SF4">
    <property type="entry name" value="EPIDERMAL PATTERNING FACTOR-LIKE PROTEIN 6"/>
    <property type="match status" value="1"/>
</dbReference>
<evidence type="ECO:0000256" key="2">
    <source>
        <dbReference type="ARBA" id="ARBA00008127"/>
    </source>
</evidence>
<evidence type="ECO:0000313" key="10">
    <source>
        <dbReference type="EnsemblPlants" id="KRH17164"/>
    </source>
</evidence>
<accession>A0A0R0GFH2</accession>
<evidence type="ECO:0000256" key="1">
    <source>
        <dbReference type="ARBA" id="ARBA00004613"/>
    </source>
</evidence>
<evidence type="ECO:0000256" key="3">
    <source>
        <dbReference type="ARBA" id="ARBA00022473"/>
    </source>
</evidence>
<dbReference type="RefSeq" id="XP_003544928.2">
    <property type="nucleotide sequence ID" value="XM_003544880.5"/>
</dbReference>
<dbReference type="PaxDb" id="3847-GLYMA14G38344.1"/>
<dbReference type="InterPro" id="IPR039455">
    <property type="entry name" value="EPFL"/>
</dbReference>
<keyword evidence="3 7" id="KW-0217">Developmental protein</keyword>
<evidence type="ECO:0000256" key="5">
    <source>
        <dbReference type="ARBA" id="ARBA00022729"/>
    </source>
</evidence>
<dbReference type="Gramene" id="KRH17164">
    <property type="protein sequence ID" value="KRH17164"/>
    <property type="gene ID" value="GLYMA_14G203100"/>
</dbReference>